<organism evidence="1 2">
    <name type="scientific">Vanilla planifolia</name>
    <name type="common">Vanilla</name>
    <dbReference type="NCBI Taxonomy" id="51239"/>
    <lineage>
        <taxon>Eukaryota</taxon>
        <taxon>Viridiplantae</taxon>
        <taxon>Streptophyta</taxon>
        <taxon>Embryophyta</taxon>
        <taxon>Tracheophyta</taxon>
        <taxon>Spermatophyta</taxon>
        <taxon>Magnoliopsida</taxon>
        <taxon>Liliopsida</taxon>
        <taxon>Asparagales</taxon>
        <taxon>Orchidaceae</taxon>
        <taxon>Vanilloideae</taxon>
        <taxon>Vanilleae</taxon>
        <taxon>Vanilla</taxon>
    </lineage>
</organism>
<proteinExistence type="predicted"/>
<evidence type="ECO:0000313" key="2">
    <source>
        <dbReference type="Proteomes" id="UP000636800"/>
    </source>
</evidence>
<gene>
    <name evidence="1" type="ORF">HPP92_022662</name>
</gene>
<evidence type="ECO:0000313" key="1">
    <source>
        <dbReference type="EMBL" id="KAG0457505.1"/>
    </source>
</evidence>
<protein>
    <submittedName>
        <fullName evidence="1">Uncharacterized protein</fullName>
    </submittedName>
</protein>
<keyword evidence="2" id="KW-1185">Reference proteome</keyword>
<sequence length="130" mass="14766">MQEGSIPSEMYPEECEVLSGAVFQRALATKVRAAQLQVQLNIAVGIVLSNRDEYDSDYEELLLKLIGELACGFAPWNVLNWDELSEIKELSNLIEVLQVVIIELRDQFLPALTRKLLVKAFQECSQPWEI</sequence>
<accession>A0A835PNZ0</accession>
<name>A0A835PNZ0_VANPL</name>
<reference evidence="1 2" key="1">
    <citation type="journal article" date="2020" name="Nat. Food">
        <title>A phased Vanilla planifolia genome enables genetic improvement of flavour and production.</title>
        <authorList>
            <person name="Hasing T."/>
            <person name="Tang H."/>
            <person name="Brym M."/>
            <person name="Khazi F."/>
            <person name="Huang T."/>
            <person name="Chambers A.H."/>
        </authorList>
    </citation>
    <scope>NUCLEOTIDE SEQUENCE [LARGE SCALE GENOMIC DNA]</scope>
    <source>
        <tissue evidence="1">Leaf</tissue>
    </source>
</reference>
<dbReference type="AlphaFoldDB" id="A0A835PNZ0"/>
<comment type="caution">
    <text evidence="1">The sequence shown here is derived from an EMBL/GenBank/DDBJ whole genome shotgun (WGS) entry which is preliminary data.</text>
</comment>
<dbReference type="Proteomes" id="UP000636800">
    <property type="component" value="Chromosome 12"/>
</dbReference>
<dbReference type="EMBL" id="JADCNL010000012">
    <property type="protein sequence ID" value="KAG0457505.1"/>
    <property type="molecule type" value="Genomic_DNA"/>
</dbReference>